<sequence>MAARLQHLSHYMRMETAVYTWSCLPWSSSRHSFSSSTSSPMCPATYKSVHRLKILSGALTPSFPAPTDAITVSIHVLDLLYCVHLLYHFTPSHPIFSGPSLVLTPPPEFSSGTKALEIPAPPPWSLVPFGYIHLLAVILVVVCRELCSHT</sequence>
<dbReference type="Proteomes" id="UP001266305">
    <property type="component" value="Unassembled WGS sequence"/>
</dbReference>
<evidence type="ECO:0000313" key="1">
    <source>
        <dbReference type="EMBL" id="KAK2096614.1"/>
    </source>
</evidence>
<organism evidence="1 2">
    <name type="scientific">Saguinus oedipus</name>
    <name type="common">Cotton-top tamarin</name>
    <name type="synonym">Oedipomidas oedipus</name>
    <dbReference type="NCBI Taxonomy" id="9490"/>
    <lineage>
        <taxon>Eukaryota</taxon>
        <taxon>Metazoa</taxon>
        <taxon>Chordata</taxon>
        <taxon>Craniata</taxon>
        <taxon>Vertebrata</taxon>
        <taxon>Euteleostomi</taxon>
        <taxon>Mammalia</taxon>
        <taxon>Eutheria</taxon>
        <taxon>Euarchontoglires</taxon>
        <taxon>Primates</taxon>
        <taxon>Haplorrhini</taxon>
        <taxon>Platyrrhini</taxon>
        <taxon>Cebidae</taxon>
        <taxon>Callitrichinae</taxon>
        <taxon>Saguinus</taxon>
    </lineage>
</organism>
<gene>
    <name evidence="1" type="ORF">P7K49_025648</name>
</gene>
<dbReference type="EMBL" id="JASSZA010000012">
    <property type="protein sequence ID" value="KAK2096614.1"/>
    <property type="molecule type" value="Genomic_DNA"/>
</dbReference>
<comment type="caution">
    <text evidence="1">The sequence shown here is derived from an EMBL/GenBank/DDBJ whole genome shotgun (WGS) entry which is preliminary data.</text>
</comment>
<name>A0ABQ9UHS6_SAGOE</name>
<protein>
    <submittedName>
        <fullName evidence="1">Uncharacterized protein</fullName>
    </submittedName>
</protein>
<evidence type="ECO:0000313" key="2">
    <source>
        <dbReference type="Proteomes" id="UP001266305"/>
    </source>
</evidence>
<accession>A0ABQ9UHS6</accession>
<proteinExistence type="predicted"/>
<reference evidence="1 2" key="1">
    <citation type="submission" date="2023-05" db="EMBL/GenBank/DDBJ databases">
        <title>B98-5 Cell Line De Novo Hybrid Assembly: An Optical Mapping Approach.</title>
        <authorList>
            <person name="Kananen K."/>
            <person name="Auerbach J.A."/>
            <person name="Kautto E."/>
            <person name="Blachly J.S."/>
        </authorList>
    </citation>
    <scope>NUCLEOTIDE SEQUENCE [LARGE SCALE GENOMIC DNA]</scope>
    <source>
        <strain evidence="1">B95-8</strain>
        <tissue evidence="1">Cell line</tissue>
    </source>
</reference>
<keyword evidence="2" id="KW-1185">Reference proteome</keyword>